<keyword evidence="3" id="KW-1185">Reference proteome</keyword>
<keyword evidence="1" id="KW-0812">Transmembrane</keyword>
<dbReference type="Proteomes" id="UP000027746">
    <property type="component" value="Unassembled WGS sequence"/>
</dbReference>
<dbReference type="EMBL" id="JAMD01000004">
    <property type="protein sequence ID" value="KEJ96243.1"/>
    <property type="molecule type" value="Genomic_DNA"/>
</dbReference>
<evidence type="ECO:0000313" key="3">
    <source>
        <dbReference type="Proteomes" id="UP000027746"/>
    </source>
</evidence>
<comment type="caution">
    <text evidence="2">The sequence shown here is derived from an EMBL/GenBank/DDBJ whole genome shotgun (WGS) entry which is preliminary data.</text>
</comment>
<keyword evidence="1" id="KW-1133">Transmembrane helix</keyword>
<reference evidence="2 3" key="1">
    <citation type="submission" date="2014-01" db="EMBL/GenBank/DDBJ databases">
        <title>Sulfitobacter sp. H3 (MCCC 1A00686) Genome Sequencing.</title>
        <authorList>
            <person name="Lai Q."/>
            <person name="Hong Z."/>
        </authorList>
    </citation>
    <scope>NUCLEOTIDE SEQUENCE [LARGE SCALE GENOMIC DNA]</scope>
    <source>
        <strain evidence="2 3">H3</strain>
    </source>
</reference>
<feature type="transmembrane region" description="Helical" evidence="1">
    <location>
        <begin position="49"/>
        <end position="70"/>
    </location>
</feature>
<protein>
    <submittedName>
        <fullName evidence="2">Uncharacterized protein</fullName>
    </submittedName>
</protein>
<dbReference type="AlphaFoldDB" id="A0A073J0X7"/>
<evidence type="ECO:0000256" key="1">
    <source>
        <dbReference type="SAM" id="Phobius"/>
    </source>
</evidence>
<proteinExistence type="predicted"/>
<sequence length="114" mass="12928">MVETKQNFDSRLRSLTRKHRRMSHGYTAHMRRDGLIVVRPKRARMQFPLKGAVLVAIGFFAFKAFMLMSLGEVTYADRLAGLQNGTLIEQGGAWVMQADPLTQAMVRFVSTNLL</sequence>
<evidence type="ECO:0000313" key="2">
    <source>
        <dbReference type="EMBL" id="KEJ96243.1"/>
    </source>
</evidence>
<gene>
    <name evidence="2" type="ORF">SUH3_18450</name>
</gene>
<accession>A0A073J0X7</accession>
<dbReference type="OrthoDB" id="7866534at2"/>
<keyword evidence="1" id="KW-0472">Membrane</keyword>
<name>A0A073J0X7_9RHOB</name>
<organism evidence="2 3">
    <name type="scientific">Pseudosulfitobacter pseudonitzschiae</name>
    <dbReference type="NCBI Taxonomy" id="1402135"/>
    <lineage>
        <taxon>Bacteria</taxon>
        <taxon>Pseudomonadati</taxon>
        <taxon>Pseudomonadota</taxon>
        <taxon>Alphaproteobacteria</taxon>
        <taxon>Rhodobacterales</taxon>
        <taxon>Roseobacteraceae</taxon>
        <taxon>Pseudosulfitobacter</taxon>
    </lineage>
</organism>